<dbReference type="AlphaFoldDB" id="A0AAV7EFM9"/>
<feature type="domain" description="AMP-binding enzyme C-terminal" evidence="5">
    <location>
        <begin position="467"/>
        <end position="542"/>
    </location>
</feature>
<dbReference type="Gene3D" id="3.40.50.12780">
    <property type="entry name" value="N-terminal domain of ligase-like"/>
    <property type="match status" value="1"/>
</dbReference>
<dbReference type="InterPro" id="IPR020845">
    <property type="entry name" value="AMP-binding_CS"/>
</dbReference>
<dbReference type="PANTHER" id="PTHR24096">
    <property type="entry name" value="LONG-CHAIN-FATTY-ACID--COA LIGASE"/>
    <property type="match status" value="1"/>
</dbReference>
<dbReference type="Gene3D" id="3.30.300.30">
    <property type="match status" value="1"/>
</dbReference>
<reference evidence="6 7" key="1">
    <citation type="submission" date="2021-07" db="EMBL/GenBank/DDBJ databases">
        <title>The Aristolochia fimbriata genome: insights into angiosperm evolution, floral development and chemical biosynthesis.</title>
        <authorList>
            <person name="Jiao Y."/>
        </authorList>
    </citation>
    <scope>NUCLEOTIDE SEQUENCE [LARGE SCALE GENOMIC DNA]</scope>
    <source>
        <strain evidence="6">IBCAS-2021</strain>
        <tissue evidence="6">Leaf</tissue>
    </source>
</reference>
<comment type="caution">
    <text evidence="6">The sequence shown here is derived from an EMBL/GenBank/DDBJ whole genome shotgun (WGS) entry which is preliminary data.</text>
</comment>
<dbReference type="Pfam" id="PF00501">
    <property type="entry name" value="AMP-binding"/>
    <property type="match status" value="1"/>
</dbReference>
<proteinExistence type="inferred from homology"/>
<dbReference type="InterPro" id="IPR045851">
    <property type="entry name" value="AMP-bd_C_sf"/>
</dbReference>
<evidence type="ECO:0000259" key="4">
    <source>
        <dbReference type="Pfam" id="PF00501"/>
    </source>
</evidence>
<dbReference type="FunFam" id="3.30.300.30:FF:000007">
    <property type="entry name" value="4-coumarate--CoA ligase 2"/>
    <property type="match status" value="1"/>
</dbReference>
<name>A0AAV7EFM9_ARIFI</name>
<dbReference type="PANTHER" id="PTHR24096:SF160">
    <property type="entry name" value="4-COUMARATE--COA LIGASE-LIKE 9"/>
    <property type="match status" value="1"/>
</dbReference>
<keyword evidence="2" id="KW-0436">Ligase</keyword>
<comment type="similarity">
    <text evidence="1">Belongs to the ATP-dependent AMP-binding enzyme family.</text>
</comment>
<dbReference type="PROSITE" id="PS00455">
    <property type="entry name" value="AMP_BINDING"/>
    <property type="match status" value="1"/>
</dbReference>
<dbReference type="EMBL" id="JAINDJ010000005">
    <property type="protein sequence ID" value="KAG9447216.1"/>
    <property type="molecule type" value="Genomic_DNA"/>
</dbReference>
<dbReference type="GO" id="GO:0016405">
    <property type="term" value="F:CoA-ligase activity"/>
    <property type="evidence" value="ECO:0007669"/>
    <property type="project" value="TreeGrafter"/>
</dbReference>
<evidence type="ECO:0000256" key="2">
    <source>
        <dbReference type="ARBA" id="ARBA00022598"/>
    </source>
</evidence>
<sequence length="564" mass="60697">MADIHADVEWSRLLPRIDAKSGYCPETKIFHSLRPPFSLPPPEIPLSAAAYLRSLLGSSPDAAASTALVDARTGFRISYAELLDRSDRLATSLICEGLVLPGGLCVAFVLAPNSLHLPLLYLALLSLDVAVSPANPLGTPADVSRQFRLTKPAIAFATSDTAHKLPPTNRLRVVLLDSPEFDAMTSGPTSLIPPQVVRQSSPAAILYSSGTTGKVKGVVLSHRNLIAAVAFARSICRDQAEPAGVYLVAVPMFHVYGFMRWLGMAAVGETAVVMDKFELGRALKAVEEFKVTHFPVAPPVVVAMTKEGASTEKYDLCSLREVWSGGAPLPVATAHRFTAKFPRVLLVQGFGLTESAECVSQTLGEEESRRSGSAGRLSPNMEAKIVDPVTGDALPPGRTGELWLRGPALMKGYVGDDAAAATAMSIDGEGWLRTGDLCYIDEDGFLFVVDRLKEVIKYKGYQVPPAELEHLLQTHPEIVDAAVIPYPDEEAGQIPMAFVVTTPQSRLDPARVMDFVAPQVAPFKKIRRVAFVNSIPKNPTGKILRRELRKLAISGTSTTTASKL</sequence>
<evidence type="ECO:0000259" key="5">
    <source>
        <dbReference type="Pfam" id="PF13193"/>
    </source>
</evidence>
<feature type="domain" description="AMP-dependent synthetase/ligase" evidence="4">
    <location>
        <begin position="65"/>
        <end position="413"/>
    </location>
</feature>
<organism evidence="6 7">
    <name type="scientific">Aristolochia fimbriata</name>
    <name type="common">White veined hardy Dutchman's pipe vine</name>
    <dbReference type="NCBI Taxonomy" id="158543"/>
    <lineage>
        <taxon>Eukaryota</taxon>
        <taxon>Viridiplantae</taxon>
        <taxon>Streptophyta</taxon>
        <taxon>Embryophyta</taxon>
        <taxon>Tracheophyta</taxon>
        <taxon>Spermatophyta</taxon>
        <taxon>Magnoliopsida</taxon>
        <taxon>Magnoliidae</taxon>
        <taxon>Piperales</taxon>
        <taxon>Aristolochiaceae</taxon>
        <taxon>Aristolochia</taxon>
    </lineage>
</organism>
<evidence type="ECO:0000256" key="1">
    <source>
        <dbReference type="ARBA" id="ARBA00006432"/>
    </source>
</evidence>
<dbReference type="InterPro" id="IPR000873">
    <property type="entry name" value="AMP-dep_synth/lig_dom"/>
</dbReference>
<feature type="region of interest" description="Disordered" evidence="3">
    <location>
        <begin position="362"/>
        <end position="381"/>
    </location>
</feature>
<accession>A0AAV7EFM9</accession>
<gene>
    <name evidence="6" type="ORF">H6P81_013344</name>
</gene>
<protein>
    <recommendedName>
        <fullName evidence="8">4-coumarate--CoA ligase</fullName>
    </recommendedName>
</protein>
<dbReference type="Proteomes" id="UP000825729">
    <property type="component" value="Unassembled WGS sequence"/>
</dbReference>
<evidence type="ECO:0008006" key="8">
    <source>
        <dbReference type="Google" id="ProtNLM"/>
    </source>
</evidence>
<dbReference type="CDD" id="cd05904">
    <property type="entry name" value="4CL"/>
    <property type="match status" value="1"/>
</dbReference>
<evidence type="ECO:0000313" key="7">
    <source>
        <dbReference type="Proteomes" id="UP000825729"/>
    </source>
</evidence>
<dbReference type="SUPFAM" id="SSF56801">
    <property type="entry name" value="Acetyl-CoA synthetase-like"/>
    <property type="match status" value="1"/>
</dbReference>
<keyword evidence="7" id="KW-1185">Reference proteome</keyword>
<evidence type="ECO:0000256" key="3">
    <source>
        <dbReference type="SAM" id="MobiDB-lite"/>
    </source>
</evidence>
<dbReference type="InterPro" id="IPR025110">
    <property type="entry name" value="AMP-bd_C"/>
</dbReference>
<dbReference type="Pfam" id="PF13193">
    <property type="entry name" value="AMP-binding_C"/>
    <property type="match status" value="1"/>
</dbReference>
<dbReference type="InterPro" id="IPR042099">
    <property type="entry name" value="ANL_N_sf"/>
</dbReference>
<evidence type="ECO:0000313" key="6">
    <source>
        <dbReference type="EMBL" id="KAG9447216.1"/>
    </source>
</evidence>